<feature type="non-terminal residue" evidence="1">
    <location>
        <position position="1"/>
    </location>
</feature>
<dbReference type="AlphaFoldDB" id="A0A819T192"/>
<evidence type="ECO:0000313" key="1">
    <source>
        <dbReference type="EMBL" id="CAF4070083.1"/>
    </source>
</evidence>
<evidence type="ECO:0000313" key="2">
    <source>
        <dbReference type="Proteomes" id="UP000663874"/>
    </source>
</evidence>
<proteinExistence type="predicted"/>
<dbReference type="EMBL" id="CAJOBE010008802">
    <property type="protein sequence ID" value="CAF4070083.1"/>
    <property type="molecule type" value="Genomic_DNA"/>
</dbReference>
<dbReference type="Proteomes" id="UP000663874">
    <property type="component" value="Unassembled WGS sequence"/>
</dbReference>
<name>A0A819T192_9BILA</name>
<comment type="caution">
    <text evidence="1">The sequence shown here is derived from an EMBL/GenBank/DDBJ whole genome shotgun (WGS) entry which is preliminary data.</text>
</comment>
<reference evidence="1" key="1">
    <citation type="submission" date="2021-02" db="EMBL/GenBank/DDBJ databases">
        <authorList>
            <person name="Nowell W R."/>
        </authorList>
    </citation>
    <scope>NUCLEOTIDE SEQUENCE</scope>
</reference>
<sequence length="75" mass="8623">MHQKVEFIGHKYHNALAQLAEVPGFAISGGGLTLDWYQFTALSLITEFTSFVNIITCDHAEWLNWYYVLLSLFIK</sequence>
<gene>
    <name evidence="1" type="ORF">FNK824_LOCUS29756</name>
</gene>
<accession>A0A819T192</accession>
<protein>
    <submittedName>
        <fullName evidence="1">Uncharacterized protein</fullName>
    </submittedName>
</protein>
<organism evidence="1 2">
    <name type="scientific">Rotaria sordida</name>
    <dbReference type="NCBI Taxonomy" id="392033"/>
    <lineage>
        <taxon>Eukaryota</taxon>
        <taxon>Metazoa</taxon>
        <taxon>Spiralia</taxon>
        <taxon>Gnathifera</taxon>
        <taxon>Rotifera</taxon>
        <taxon>Eurotatoria</taxon>
        <taxon>Bdelloidea</taxon>
        <taxon>Philodinida</taxon>
        <taxon>Philodinidae</taxon>
        <taxon>Rotaria</taxon>
    </lineage>
</organism>